<dbReference type="PROSITE" id="PS50006">
    <property type="entry name" value="FHA_DOMAIN"/>
    <property type="match status" value="1"/>
</dbReference>
<feature type="compositionally biased region" description="Polar residues" evidence="7">
    <location>
        <begin position="454"/>
        <end position="467"/>
    </location>
</feature>
<evidence type="ECO:0000256" key="4">
    <source>
        <dbReference type="ARBA" id="ARBA00023242"/>
    </source>
</evidence>
<evidence type="ECO:0000259" key="8">
    <source>
        <dbReference type="PROSITE" id="PS50006"/>
    </source>
</evidence>
<feature type="domain" description="FHA" evidence="8">
    <location>
        <begin position="24"/>
        <end position="87"/>
    </location>
</feature>
<feature type="coiled-coil region" evidence="6">
    <location>
        <begin position="562"/>
        <end position="589"/>
    </location>
</feature>
<feature type="region of interest" description="Disordered" evidence="7">
    <location>
        <begin position="371"/>
        <end position="557"/>
    </location>
</feature>
<comment type="subcellular location">
    <subcellularLocation>
        <location evidence="1">Nucleus</location>
    </subcellularLocation>
</comment>
<sequence length="839" mass="92480">MWLLEGDGRVLQGKKLWLRPGKKYLFGRTVSEPGQTAISDKTISRKHVTITVDNVSDGGALQPTTRSTLTIEDLKTKIGTTVNGVQIKGSKYVATEQENEIQMGHCSKLFRITWFSAVFTFSFTSKDLRADPVSKLQGDLEQLDIKILTEYDIHCTTHVVAKKRNTAKGLQALINGKYIITEPFICDVINAAASSEDGEASPLEMDFEGSWPNAIKYVPPSGEEPIERLATMFAPDPARENIFEGYTFVFYDQKQFDALLAAITNGKGKASVHPVTPNETEIEDFIRCVKSIAGEKGLGSFEDGSEDKGVVVVRYIPKQGDDVGWYQDFTSKIALRLDHRPIDQRDFLDAIVMKDASVLRRPLEVELDLTPAPASQPAVGRRRGARSQRPTPMDVDEPAAVAAPAPQTEPAVQTDASASAPTIRTRRARRGAGASRFKGFDEDDHVVIEETPPDSISESQGLFVSQNPEPEPQPQPEPEPAPTTTARARRSQRKRPASPSLAPETQILTQDNIMDGIAPTAAAVKRRRIKRGDPPMAPKEPTNSPQQDNTRKEKEVRVKKEIDVLEVARQNLEVAKARAAKEKQDMAQAFEGVDLAEIRKLAIVEEVAVRKPVRRALQGDDGPDTEEDGRWDARWNGRRNFKAFRKQGDENPRRQRPRTIVTVEEVRLKAFGIGDDYFLEEEEPAVSKVEQPRVTSQSSGGKSQLKAAAATQKRRGKQVVAADSDDSMLEDSAGEEGEPAPLHRTRVAKQAQKAQSQRAEASQRSQSTSQRTTLPAPASTTSATGSRRIGLGSRTRTGTKRSAPEIPSVASKRQKRVDTIPGSDGEDESGDELGFRFRR</sequence>
<keyword evidence="3" id="KW-0234">DNA repair</keyword>
<dbReference type="PANTHER" id="PTHR12162:SF0">
    <property type="entry name" value="NIBRIN"/>
    <property type="match status" value="1"/>
</dbReference>
<gene>
    <name evidence="9" type="ORF">MKZ38_000031</name>
</gene>
<accession>A0AAD5WTZ0</accession>
<name>A0AAD5WTZ0_9PEZI</name>
<evidence type="ECO:0000256" key="5">
    <source>
        <dbReference type="ARBA" id="ARBA00044757"/>
    </source>
</evidence>
<organism evidence="9 10">
    <name type="scientific">Zalerion maritima</name>
    <dbReference type="NCBI Taxonomy" id="339359"/>
    <lineage>
        <taxon>Eukaryota</taxon>
        <taxon>Fungi</taxon>
        <taxon>Dikarya</taxon>
        <taxon>Ascomycota</taxon>
        <taxon>Pezizomycotina</taxon>
        <taxon>Sordariomycetes</taxon>
        <taxon>Lulworthiomycetidae</taxon>
        <taxon>Lulworthiales</taxon>
        <taxon>Lulworthiaceae</taxon>
        <taxon>Zalerion</taxon>
    </lineage>
</organism>
<dbReference type="InterPro" id="IPR008984">
    <property type="entry name" value="SMAD_FHA_dom_sf"/>
</dbReference>
<dbReference type="Gene3D" id="3.40.50.10980">
    <property type="entry name" value="Nibrin, BRCT2 domain"/>
    <property type="match status" value="1"/>
</dbReference>
<dbReference type="GO" id="GO:0000724">
    <property type="term" value="P:double-strand break repair via homologous recombination"/>
    <property type="evidence" value="ECO:0007669"/>
    <property type="project" value="TreeGrafter"/>
</dbReference>
<dbReference type="AlphaFoldDB" id="A0AAD5WTZ0"/>
<evidence type="ECO:0000256" key="1">
    <source>
        <dbReference type="ARBA" id="ARBA00004123"/>
    </source>
</evidence>
<dbReference type="GO" id="GO:0030870">
    <property type="term" value="C:Mre11 complex"/>
    <property type="evidence" value="ECO:0007669"/>
    <property type="project" value="InterPro"/>
</dbReference>
<keyword evidence="2" id="KW-0227">DNA damage</keyword>
<keyword evidence="6" id="KW-0175">Coiled coil</keyword>
<dbReference type="Gene3D" id="2.60.200.20">
    <property type="match status" value="1"/>
</dbReference>
<feature type="compositionally biased region" description="Acidic residues" evidence="7">
    <location>
        <begin position="723"/>
        <end position="738"/>
    </location>
</feature>
<evidence type="ECO:0000256" key="3">
    <source>
        <dbReference type="ARBA" id="ARBA00023204"/>
    </source>
</evidence>
<dbReference type="Pfam" id="PF00498">
    <property type="entry name" value="FHA"/>
    <property type="match status" value="1"/>
</dbReference>
<dbReference type="SUPFAM" id="SSF49879">
    <property type="entry name" value="SMAD/FHA domain"/>
    <property type="match status" value="1"/>
</dbReference>
<keyword evidence="4" id="KW-0539">Nucleus</keyword>
<dbReference type="InterPro" id="IPR040227">
    <property type="entry name" value="Nibrin-rel"/>
</dbReference>
<evidence type="ECO:0000313" key="10">
    <source>
        <dbReference type="Proteomes" id="UP001201980"/>
    </source>
</evidence>
<feature type="compositionally biased region" description="Basic residues" evidence="7">
    <location>
        <begin position="487"/>
        <end position="496"/>
    </location>
</feature>
<dbReference type="Pfam" id="PF16508">
    <property type="entry name" value="NIBRIN_BRCT_II"/>
    <property type="match status" value="1"/>
</dbReference>
<protein>
    <recommendedName>
        <fullName evidence="8">FHA domain-containing protein</fullName>
    </recommendedName>
</protein>
<proteinExistence type="inferred from homology"/>
<dbReference type="CDD" id="cd22667">
    <property type="entry name" value="FHA_NBN"/>
    <property type="match status" value="1"/>
</dbReference>
<dbReference type="Proteomes" id="UP001201980">
    <property type="component" value="Unassembled WGS sequence"/>
</dbReference>
<evidence type="ECO:0000256" key="7">
    <source>
        <dbReference type="SAM" id="MobiDB-lite"/>
    </source>
</evidence>
<dbReference type="InterPro" id="IPR032429">
    <property type="entry name" value="Nibrin_BRCT2"/>
</dbReference>
<feature type="compositionally biased region" description="Polar residues" evidence="7">
    <location>
        <begin position="693"/>
        <end position="702"/>
    </location>
</feature>
<dbReference type="InterPro" id="IPR000253">
    <property type="entry name" value="FHA_dom"/>
</dbReference>
<dbReference type="GO" id="GO:0003684">
    <property type="term" value="F:damaged DNA binding"/>
    <property type="evidence" value="ECO:0007669"/>
    <property type="project" value="TreeGrafter"/>
</dbReference>
<feature type="region of interest" description="Disordered" evidence="7">
    <location>
        <begin position="683"/>
        <end position="839"/>
    </location>
</feature>
<dbReference type="PANTHER" id="PTHR12162">
    <property type="entry name" value="NIBRIN-RELATED"/>
    <property type="match status" value="1"/>
</dbReference>
<dbReference type="GO" id="GO:0007095">
    <property type="term" value="P:mitotic G2 DNA damage checkpoint signaling"/>
    <property type="evidence" value="ECO:0007669"/>
    <property type="project" value="InterPro"/>
</dbReference>
<feature type="compositionally biased region" description="Pro residues" evidence="7">
    <location>
        <begin position="469"/>
        <end position="481"/>
    </location>
</feature>
<feature type="compositionally biased region" description="Low complexity" evidence="7">
    <location>
        <begin position="398"/>
        <end position="423"/>
    </location>
</feature>
<evidence type="ECO:0000256" key="2">
    <source>
        <dbReference type="ARBA" id="ARBA00022763"/>
    </source>
</evidence>
<feature type="compositionally biased region" description="Low complexity" evidence="7">
    <location>
        <begin position="748"/>
        <end position="788"/>
    </location>
</feature>
<reference evidence="9" key="1">
    <citation type="submission" date="2022-07" db="EMBL/GenBank/DDBJ databases">
        <title>Draft genome sequence of Zalerion maritima ATCC 34329, a (micro)plastics degrading marine fungus.</title>
        <authorList>
            <person name="Paco A."/>
            <person name="Goncalves M.F.M."/>
            <person name="Rocha-Santos T.A.P."/>
            <person name="Alves A."/>
        </authorList>
    </citation>
    <scope>NUCLEOTIDE SEQUENCE</scope>
    <source>
        <strain evidence="9">ATCC 34329</strain>
    </source>
</reference>
<comment type="similarity">
    <text evidence="5">Belongs to the Nibrin family.</text>
</comment>
<evidence type="ECO:0000313" key="9">
    <source>
        <dbReference type="EMBL" id="KAJ2902837.1"/>
    </source>
</evidence>
<dbReference type="EMBL" id="JAKWBI020000100">
    <property type="protein sequence ID" value="KAJ2902837.1"/>
    <property type="molecule type" value="Genomic_DNA"/>
</dbReference>
<evidence type="ECO:0000256" key="6">
    <source>
        <dbReference type="SAM" id="Coils"/>
    </source>
</evidence>
<keyword evidence="10" id="KW-1185">Reference proteome</keyword>
<dbReference type="InterPro" id="IPR043014">
    <property type="entry name" value="Nibrin_BRCT2_sf"/>
</dbReference>
<comment type="caution">
    <text evidence="9">The sequence shown here is derived from an EMBL/GenBank/DDBJ whole genome shotgun (WGS) entry which is preliminary data.</text>
</comment>
<dbReference type="CDD" id="cd17741">
    <property type="entry name" value="BRCT_nibrin"/>
    <property type="match status" value="1"/>
</dbReference>